<proteinExistence type="predicted"/>
<dbReference type="GO" id="GO:0032259">
    <property type="term" value="P:methylation"/>
    <property type="evidence" value="ECO:0007669"/>
    <property type="project" value="UniProtKB-KW"/>
</dbReference>
<dbReference type="InterPro" id="IPR036518">
    <property type="entry name" value="CobE/GbiG_C_sf"/>
</dbReference>
<dbReference type="Pfam" id="PF01890">
    <property type="entry name" value="CbiG_C"/>
    <property type="match status" value="1"/>
</dbReference>
<feature type="domain" description="CobE/GbiG C-terminal" evidence="1">
    <location>
        <begin position="2"/>
        <end position="110"/>
    </location>
</feature>
<evidence type="ECO:0000313" key="2">
    <source>
        <dbReference type="EMBL" id="PWE26535.1"/>
    </source>
</evidence>
<dbReference type="RefSeq" id="WP_109535368.1">
    <property type="nucleotide sequence ID" value="NZ_QEYD01000019.1"/>
</dbReference>
<gene>
    <name evidence="2" type="ORF">C4N9_21325</name>
</gene>
<accession>A0A2U2C3S6</accession>
<dbReference type="SUPFAM" id="SSF159664">
    <property type="entry name" value="CobE/GbiG C-terminal domain-like"/>
    <property type="match status" value="1"/>
</dbReference>
<dbReference type="GO" id="GO:0009236">
    <property type="term" value="P:cobalamin biosynthetic process"/>
    <property type="evidence" value="ECO:0007669"/>
    <property type="project" value="InterPro"/>
</dbReference>
<evidence type="ECO:0000313" key="3">
    <source>
        <dbReference type="Proteomes" id="UP000244940"/>
    </source>
</evidence>
<evidence type="ECO:0000259" key="1">
    <source>
        <dbReference type="Pfam" id="PF01890"/>
    </source>
</evidence>
<keyword evidence="2" id="KW-0489">Methyltransferase</keyword>
<name>A0A2U2C3S6_9RHOB</name>
<comment type="caution">
    <text evidence="2">The sequence shown here is derived from an EMBL/GenBank/DDBJ whole genome shotgun (WGS) entry which is preliminary data.</text>
</comment>
<dbReference type="Proteomes" id="UP000244940">
    <property type="component" value="Unassembled WGS sequence"/>
</dbReference>
<dbReference type="GeneID" id="94367440"/>
<reference evidence="2 3" key="1">
    <citation type="submission" date="2018-05" db="EMBL/GenBank/DDBJ databases">
        <title>Pararhodobacter marina sp. nov., isolated from deep-sea water of the Indian Ocean.</title>
        <authorList>
            <person name="Lai Q.Sr."/>
            <person name="Liu X."/>
            <person name="Shao Z."/>
        </authorList>
    </citation>
    <scope>NUCLEOTIDE SEQUENCE [LARGE SCALE GENOMIC DNA]</scope>
    <source>
        <strain evidence="2 3">CIC4N-9</strain>
    </source>
</reference>
<keyword evidence="2" id="KW-0808">Transferase</keyword>
<protein>
    <submittedName>
        <fullName evidence="2">Precorrin methylase</fullName>
    </submittedName>
</protein>
<dbReference type="EMBL" id="QEYD01000019">
    <property type="protein sequence ID" value="PWE26535.1"/>
    <property type="molecule type" value="Genomic_DNA"/>
</dbReference>
<organism evidence="2 3">
    <name type="scientific">Pararhodobacter marinus</name>
    <dbReference type="NCBI Taxonomy" id="2184063"/>
    <lineage>
        <taxon>Bacteria</taxon>
        <taxon>Pseudomonadati</taxon>
        <taxon>Pseudomonadota</taxon>
        <taxon>Alphaproteobacteria</taxon>
        <taxon>Rhodobacterales</taxon>
        <taxon>Paracoccaceae</taxon>
        <taxon>Pararhodobacter</taxon>
    </lineage>
</organism>
<dbReference type="GO" id="GO:0008168">
    <property type="term" value="F:methyltransferase activity"/>
    <property type="evidence" value="ECO:0007669"/>
    <property type="project" value="UniProtKB-KW"/>
</dbReference>
<sequence length="115" mass="11135">MIVAGFGFSTRATLASLQGALAATGGAPDALATLADKAPALAPLALALDLPLHEVFGPLPDTPTQSPASQRARGTGSVAEACALAAAGPGAYLMAPRVISPDGLATCALAKGNGQ</sequence>
<keyword evidence="3" id="KW-1185">Reference proteome</keyword>
<dbReference type="InterPro" id="IPR002750">
    <property type="entry name" value="CobE/GbiG_C"/>
</dbReference>
<dbReference type="Gene3D" id="3.30.420.180">
    <property type="entry name" value="CobE/GbiG C-terminal domain"/>
    <property type="match status" value="1"/>
</dbReference>
<dbReference type="AlphaFoldDB" id="A0A2U2C3S6"/>